<keyword evidence="1" id="KW-0479">Metal-binding</keyword>
<dbReference type="GO" id="GO:0004559">
    <property type="term" value="F:alpha-mannosidase activity"/>
    <property type="evidence" value="ECO:0007669"/>
    <property type="project" value="InterPro"/>
</dbReference>
<evidence type="ECO:0000256" key="1">
    <source>
        <dbReference type="ARBA" id="ARBA00022723"/>
    </source>
</evidence>
<dbReference type="GO" id="GO:0006491">
    <property type="term" value="P:N-glycan processing"/>
    <property type="evidence" value="ECO:0007669"/>
    <property type="project" value="TreeGrafter"/>
</dbReference>
<evidence type="ECO:0000313" key="5">
    <source>
        <dbReference type="WBParaSite" id="PDA_v2.g21009.t1"/>
    </source>
</evidence>
<dbReference type="AlphaFoldDB" id="A0A914PQY0"/>
<dbReference type="GO" id="GO:0000139">
    <property type="term" value="C:Golgi membrane"/>
    <property type="evidence" value="ECO:0007669"/>
    <property type="project" value="TreeGrafter"/>
</dbReference>
<evidence type="ECO:0000256" key="2">
    <source>
        <dbReference type="ARBA" id="ARBA00022801"/>
    </source>
</evidence>
<protein>
    <submittedName>
        <fullName evidence="5">Glycoside hydrolase family 38 central domain-containing protein</fullName>
    </submittedName>
</protein>
<dbReference type="InterPro" id="IPR028995">
    <property type="entry name" value="Glyco_hydro_57/38_cen_sf"/>
</dbReference>
<dbReference type="Gene3D" id="1.20.1270.50">
    <property type="entry name" value="Glycoside hydrolase family 38, central domain"/>
    <property type="match status" value="1"/>
</dbReference>
<dbReference type="InterPro" id="IPR013780">
    <property type="entry name" value="Glyco_hydro_b"/>
</dbReference>
<dbReference type="WBParaSite" id="PDA_v2.g21009.t1">
    <property type="protein sequence ID" value="PDA_v2.g21009.t1"/>
    <property type="gene ID" value="PDA_v2.g21009"/>
</dbReference>
<sequence length="260" mass="29295">MISRAADIAYASWQWKSKTSGILAENFEGNLFYDLLVTARRHLSVFQHHDGVTGTAKNDVVIDYAKKMLEAIQNCQKVIAAAANALSENPIKSQIPAYKNDEIYTFDNLPTKNVFDKIGKTITLFNSLPYDRRELICIIVPETIYGISSENNEGEIEQEIYPFFSLQNADFNFFANNFELCFIAKIPAFAFKTLKLVKKENPKIAKVSANFNVNLGSFKVETQSQSTDGNLNNQIELSNDQIKISVDSSKGYIRVSLECF</sequence>
<proteinExistence type="predicted"/>
<dbReference type="InterPro" id="IPR015341">
    <property type="entry name" value="Glyco_hydro_38_cen"/>
</dbReference>
<dbReference type="InterPro" id="IPR037094">
    <property type="entry name" value="Glyco_hydro_38_cen_sf"/>
</dbReference>
<dbReference type="Pfam" id="PF09261">
    <property type="entry name" value="Alpha-mann_mid"/>
    <property type="match status" value="1"/>
</dbReference>
<dbReference type="GO" id="GO:0046872">
    <property type="term" value="F:metal ion binding"/>
    <property type="evidence" value="ECO:0007669"/>
    <property type="project" value="UniProtKB-KW"/>
</dbReference>
<feature type="domain" description="Glycoside hydrolase family 38 central" evidence="3">
    <location>
        <begin position="3"/>
        <end position="68"/>
    </location>
</feature>
<dbReference type="Gene3D" id="2.60.40.1180">
    <property type="entry name" value="Golgi alpha-mannosidase II"/>
    <property type="match status" value="1"/>
</dbReference>
<dbReference type="SUPFAM" id="SSF74650">
    <property type="entry name" value="Galactose mutarotase-like"/>
    <property type="match status" value="1"/>
</dbReference>
<dbReference type="PANTHER" id="PTHR11607">
    <property type="entry name" value="ALPHA-MANNOSIDASE"/>
    <property type="match status" value="1"/>
</dbReference>
<evidence type="ECO:0000259" key="3">
    <source>
        <dbReference type="SMART" id="SM00872"/>
    </source>
</evidence>
<evidence type="ECO:0000313" key="4">
    <source>
        <dbReference type="Proteomes" id="UP000887578"/>
    </source>
</evidence>
<dbReference type="SMART" id="SM00872">
    <property type="entry name" value="Alpha-mann_mid"/>
    <property type="match status" value="1"/>
</dbReference>
<reference evidence="5" key="1">
    <citation type="submission" date="2022-11" db="UniProtKB">
        <authorList>
            <consortium name="WormBaseParasite"/>
        </authorList>
    </citation>
    <scope>IDENTIFICATION</scope>
</reference>
<dbReference type="GO" id="GO:0006013">
    <property type="term" value="P:mannose metabolic process"/>
    <property type="evidence" value="ECO:0007669"/>
    <property type="project" value="InterPro"/>
</dbReference>
<dbReference type="GO" id="GO:0030246">
    <property type="term" value="F:carbohydrate binding"/>
    <property type="evidence" value="ECO:0007669"/>
    <property type="project" value="InterPro"/>
</dbReference>
<organism evidence="4 5">
    <name type="scientific">Panagrolaimus davidi</name>
    <dbReference type="NCBI Taxonomy" id="227884"/>
    <lineage>
        <taxon>Eukaryota</taxon>
        <taxon>Metazoa</taxon>
        <taxon>Ecdysozoa</taxon>
        <taxon>Nematoda</taxon>
        <taxon>Chromadorea</taxon>
        <taxon>Rhabditida</taxon>
        <taxon>Tylenchina</taxon>
        <taxon>Panagrolaimomorpha</taxon>
        <taxon>Panagrolaimoidea</taxon>
        <taxon>Panagrolaimidae</taxon>
        <taxon>Panagrolaimus</taxon>
    </lineage>
</organism>
<dbReference type="InterPro" id="IPR011013">
    <property type="entry name" value="Gal_mutarotase_sf_dom"/>
</dbReference>
<dbReference type="InterPro" id="IPR050843">
    <property type="entry name" value="Glycosyl_Hydrlase_38"/>
</dbReference>
<keyword evidence="2" id="KW-0378">Hydrolase</keyword>
<accession>A0A914PQY0</accession>
<name>A0A914PQY0_9BILA</name>
<keyword evidence="4" id="KW-1185">Reference proteome</keyword>
<dbReference type="PANTHER" id="PTHR11607:SF3">
    <property type="entry name" value="LYSOSOMAL ALPHA-MANNOSIDASE"/>
    <property type="match status" value="1"/>
</dbReference>
<dbReference type="SUPFAM" id="SSF88688">
    <property type="entry name" value="Families 57/38 glycoside transferase middle domain"/>
    <property type="match status" value="1"/>
</dbReference>
<dbReference type="Proteomes" id="UP000887578">
    <property type="component" value="Unplaced"/>
</dbReference>